<evidence type="ECO:0000256" key="7">
    <source>
        <dbReference type="SAM" id="MobiDB-lite"/>
    </source>
</evidence>
<feature type="non-terminal residue" evidence="9">
    <location>
        <position position="431"/>
    </location>
</feature>
<feature type="domain" description="RNA polymerase Rpb1" evidence="8">
    <location>
        <begin position="15"/>
        <end position="227"/>
    </location>
</feature>
<evidence type="ECO:0000256" key="3">
    <source>
        <dbReference type="ARBA" id="ARBA00022478"/>
    </source>
</evidence>
<dbReference type="GO" id="GO:0003677">
    <property type="term" value="F:DNA binding"/>
    <property type="evidence" value="ECO:0007669"/>
    <property type="project" value="InterPro"/>
</dbReference>
<feature type="region of interest" description="Disordered" evidence="7">
    <location>
        <begin position="245"/>
        <end position="268"/>
    </location>
</feature>
<evidence type="ECO:0000259" key="8">
    <source>
        <dbReference type="Pfam" id="PF04997"/>
    </source>
</evidence>
<evidence type="ECO:0000313" key="10">
    <source>
        <dbReference type="Proteomes" id="UP001177023"/>
    </source>
</evidence>
<organism evidence="9 10">
    <name type="scientific">Mesorhabditis spiculigera</name>
    <dbReference type="NCBI Taxonomy" id="96644"/>
    <lineage>
        <taxon>Eukaryota</taxon>
        <taxon>Metazoa</taxon>
        <taxon>Ecdysozoa</taxon>
        <taxon>Nematoda</taxon>
        <taxon>Chromadorea</taxon>
        <taxon>Rhabditida</taxon>
        <taxon>Rhabditina</taxon>
        <taxon>Rhabditomorpha</taxon>
        <taxon>Rhabditoidea</taxon>
        <taxon>Rhabditidae</taxon>
        <taxon>Mesorhabditinae</taxon>
        <taxon>Mesorhabditis</taxon>
    </lineage>
</organism>
<keyword evidence="10" id="KW-1185">Reference proteome</keyword>
<dbReference type="GO" id="GO:0006351">
    <property type="term" value="P:DNA-templated transcription"/>
    <property type="evidence" value="ECO:0007669"/>
    <property type="project" value="InterPro"/>
</dbReference>
<dbReference type="InterPro" id="IPR045867">
    <property type="entry name" value="DNA-dir_RpoC_beta_prime"/>
</dbReference>
<keyword evidence="5" id="KW-0548">Nucleotidyltransferase</keyword>
<dbReference type="Proteomes" id="UP001177023">
    <property type="component" value="Unassembled WGS sequence"/>
</dbReference>
<dbReference type="InterPro" id="IPR007080">
    <property type="entry name" value="RNA_pol_Rpb1_1"/>
</dbReference>
<dbReference type="GO" id="GO:0005736">
    <property type="term" value="C:RNA polymerase I complex"/>
    <property type="evidence" value="ECO:0007669"/>
    <property type="project" value="TreeGrafter"/>
</dbReference>
<comment type="caution">
    <text evidence="9">The sequence shown here is derived from an EMBL/GenBank/DDBJ whole genome shotgun (WGS) entry which is preliminary data.</text>
</comment>
<evidence type="ECO:0000256" key="2">
    <source>
        <dbReference type="ARBA" id="ARBA00012418"/>
    </source>
</evidence>
<keyword evidence="6" id="KW-0804">Transcription</keyword>
<dbReference type="Gene3D" id="4.10.860.120">
    <property type="entry name" value="RNA polymerase II, clamp domain"/>
    <property type="match status" value="1"/>
</dbReference>
<feature type="compositionally biased region" description="Acidic residues" evidence="7">
    <location>
        <begin position="246"/>
        <end position="264"/>
    </location>
</feature>
<dbReference type="InterPro" id="IPR044893">
    <property type="entry name" value="RNA_pol_Rpb1_clamp_domain"/>
</dbReference>
<evidence type="ECO:0000256" key="5">
    <source>
        <dbReference type="ARBA" id="ARBA00022695"/>
    </source>
</evidence>
<dbReference type="Pfam" id="PF04997">
    <property type="entry name" value="RNA_pol_Rpb1_1"/>
    <property type="match status" value="1"/>
</dbReference>
<evidence type="ECO:0000313" key="9">
    <source>
        <dbReference type="EMBL" id="CAJ0587266.1"/>
    </source>
</evidence>
<dbReference type="EC" id="2.7.7.6" evidence="2"/>
<sequence length="431" mass="49106">MDVDTLKAGDEPYMQFDKLHFRNYMPGEIKKLSILHVTALKTFDKIGQPVPDGLYDSRMGPNERFDACATCGLGELHCPGHVGHIELTVPVFNPLLFNFLLKLMKGTCIHCHSLYLDSTGEKAHMYMATIRCLELNRPDIIGELPWEFESLIGRMRDVATDAEMDRVLDDYIEKCAGVPIGKLIADSANVKPHRTIVDLRYRYQTEFQQLIFKRTKCPRCKGNNGTIFNDENRCLIFDFGGNKYQEDDDDKTAAAEDQEGEDNEKENPEIKRIREGNVISGNVSVTGAEALALQLKSITNGTCRKLAWRGAEVREHFRLVWKNCSRLLRKCFPMLDGIDDACPLDGLFSEFILVPPNKFRPIRMMAGDRYEHPATVSLRALMEANEGMKVSVLLADCTDREKKAELVEYARRVSIVMWTWVLWSAKNRQES</sequence>
<comment type="similarity">
    <text evidence="1">Belongs to the RNA polymerase beta' chain family.</text>
</comment>
<accession>A0AA36DJ05</accession>
<evidence type="ECO:0000256" key="4">
    <source>
        <dbReference type="ARBA" id="ARBA00022679"/>
    </source>
</evidence>
<dbReference type="SUPFAM" id="SSF64484">
    <property type="entry name" value="beta and beta-prime subunits of DNA dependent RNA-polymerase"/>
    <property type="match status" value="1"/>
</dbReference>
<dbReference type="AlphaFoldDB" id="A0AA36DJ05"/>
<keyword evidence="3" id="KW-0240">DNA-directed RNA polymerase</keyword>
<evidence type="ECO:0000256" key="1">
    <source>
        <dbReference type="ARBA" id="ARBA00006460"/>
    </source>
</evidence>
<proteinExistence type="inferred from homology"/>
<dbReference type="PANTHER" id="PTHR19376:SF11">
    <property type="entry name" value="DNA-DIRECTED RNA POLYMERASE I SUBUNIT RPA1"/>
    <property type="match status" value="1"/>
</dbReference>
<gene>
    <name evidence="9" type="ORF">MSPICULIGERA_LOCUS25243</name>
</gene>
<dbReference type="EMBL" id="CATQJA010002709">
    <property type="protein sequence ID" value="CAJ0587266.1"/>
    <property type="molecule type" value="Genomic_DNA"/>
</dbReference>
<reference evidence="9" key="1">
    <citation type="submission" date="2023-06" db="EMBL/GenBank/DDBJ databases">
        <authorList>
            <person name="Delattre M."/>
        </authorList>
    </citation>
    <scope>NUCLEOTIDE SEQUENCE</scope>
    <source>
        <strain evidence="9">AF72</strain>
    </source>
</reference>
<keyword evidence="4" id="KW-0808">Transferase</keyword>
<name>A0AA36DJ05_9BILA</name>
<evidence type="ECO:0000256" key="6">
    <source>
        <dbReference type="ARBA" id="ARBA00023163"/>
    </source>
</evidence>
<protein>
    <recommendedName>
        <fullName evidence="2">DNA-directed RNA polymerase</fullName>
        <ecNumber evidence="2">2.7.7.6</ecNumber>
    </recommendedName>
</protein>
<dbReference type="GO" id="GO:0003899">
    <property type="term" value="F:DNA-directed RNA polymerase activity"/>
    <property type="evidence" value="ECO:0007669"/>
    <property type="project" value="UniProtKB-EC"/>
</dbReference>
<dbReference type="PANTHER" id="PTHR19376">
    <property type="entry name" value="DNA-DIRECTED RNA POLYMERASE"/>
    <property type="match status" value="1"/>
</dbReference>